<proteinExistence type="predicted"/>
<evidence type="ECO:0000313" key="1">
    <source>
        <dbReference type="EMBL" id="ATE55439.1"/>
    </source>
</evidence>
<accession>A0A290Z8Z9</accession>
<dbReference type="AlphaFoldDB" id="A0A290Z8Z9"/>
<gene>
    <name evidence="1" type="ORF">CNX65_20910</name>
</gene>
<name>A0A290Z8Z9_9PSEU</name>
<sequence length="502" mass="52102">MLLPLAACTTVVGSRAVPVPPDERAQGSTAIVAQIEEEDRPLAVAYAHLRAVDACGLLYDEAAMAKAFPGARTELVLPATVLGTCRAVVAVGEGAGELKYEVQLTLAANAANGRAQGAPEQVAGRTALVVRDARCSFYLDVDEELGLPESSRGLVSPLVEFGVHGGGTPGVDLCGAGRSYLESTAALWSDPPSAGEGRSSPELALATLDPCVPASALLDSPGARIDKPLGTNTCVVEVGRGGGRPQRIEVSFLIGGDPVGNRPDSAEVVTMGGRDVVKEKLATGCRNEFAWQSGLPLVDESSELVLRYLQLQTVQVESLTCPGLDESTEKVLAAMGEEPPPAKRVATAPVVLGAHPVPPDAAAVGAPFDPCALGWAAFPEQVRHPRGVVPTLRLPDEGFATSCVYTNHNEGKGSGLFTTEVFWAVPDGFALSGTAPDRTTKVQVAGREAHRVTMSPREGTACAVLVRLERGVGGVQVRQGRFDVDVCQVATTVAEAVVRAAA</sequence>
<dbReference type="EMBL" id="CP023445">
    <property type="protein sequence ID" value="ATE55439.1"/>
    <property type="molecule type" value="Genomic_DNA"/>
</dbReference>
<dbReference type="Proteomes" id="UP000218505">
    <property type="component" value="Chromosome"/>
</dbReference>
<dbReference type="KEGG" id="apre:CNX65_20910"/>
<evidence type="ECO:0000313" key="2">
    <source>
        <dbReference type="Proteomes" id="UP000218505"/>
    </source>
</evidence>
<reference evidence="1" key="1">
    <citation type="submission" date="2017-09" db="EMBL/GenBank/DDBJ databases">
        <title>Complete Genome Sequence of ansamitocin-producing Bacterium Actinosynnema pretiosum X47.</title>
        <authorList>
            <person name="Cao G."/>
            <person name="Zong G."/>
            <person name="Zhong C."/>
            <person name="Fu J."/>
        </authorList>
    </citation>
    <scope>NUCLEOTIDE SEQUENCE [LARGE SCALE GENOMIC DNA]</scope>
    <source>
        <strain evidence="1">X47</strain>
    </source>
</reference>
<keyword evidence="2" id="KW-1185">Reference proteome</keyword>
<organism evidence="1 2">
    <name type="scientific">Actinosynnema pretiosum</name>
    <dbReference type="NCBI Taxonomy" id="42197"/>
    <lineage>
        <taxon>Bacteria</taxon>
        <taxon>Bacillati</taxon>
        <taxon>Actinomycetota</taxon>
        <taxon>Actinomycetes</taxon>
        <taxon>Pseudonocardiales</taxon>
        <taxon>Pseudonocardiaceae</taxon>
        <taxon>Actinosynnema</taxon>
    </lineage>
</organism>
<protein>
    <submittedName>
        <fullName evidence="1">Uncharacterized protein</fullName>
    </submittedName>
</protein>